<dbReference type="InterPro" id="IPR049945">
    <property type="entry name" value="AAA_22"/>
</dbReference>
<dbReference type="PANTHER" id="PTHR47691">
    <property type="entry name" value="REGULATOR-RELATED"/>
    <property type="match status" value="1"/>
</dbReference>
<dbReference type="Pfam" id="PF13401">
    <property type="entry name" value="AAA_22"/>
    <property type="match status" value="1"/>
</dbReference>
<dbReference type="InterPro" id="IPR027417">
    <property type="entry name" value="P-loop_NTPase"/>
</dbReference>
<reference evidence="2" key="1">
    <citation type="submission" date="2020-01" db="EMBL/GenBank/DDBJ databases">
        <title>Insect and environment-associated Actinomycetes.</title>
        <authorList>
            <person name="Currrie C."/>
            <person name="Chevrette M."/>
            <person name="Carlson C."/>
            <person name="Stubbendieck R."/>
            <person name="Wendt-Pienkowski E."/>
        </authorList>
    </citation>
    <scope>NUCLEOTIDE SEQUENCE</scope>
    <source>
        <strain evidence="2">SID7958</strain>
    </source>
</reference>
<protein>
    <submittedName>
        <fullName evidence="2">AAA family ATPase</fullName>
    </submittedName>
</protein>
<evidence type="ECO:0000259" key="1">
    <source>
        <dbReference type="SMART" id="SM00382"/>
    </source>
</evidence>
<dbReference type="Gene3D" id="3.40.50.300">
    <property type="entry name" value="P-loop containing nucleotide triphosphate hydrolases"/>
    <property type="match status" value="1"/>
</dbReference>
<organism evidence="2">
    <name type="scientific">Streptomyces sp. SID7958</name>
    <dbReference type="NCBI Taxonomy" id="2706093"/>
    <lineage>
        <taxon>Bacteria</taxon>
        <taxon>Bacillati</taxon>
        <taxon>Actinomycetota</taxon>
        <taxon>Actinomycetes</taxon>
        <taxon>Kitasatosporales</taxon>
        <taxon>Streptomycetaceae</taxon>
        <taxon>Streptomyces</taxon>
    </lineage>
</organism>
<comment type="caution">
    <text evidence="2">The sequence shown here is derived from an EMBL/GenBank/DDBJ whole genome shotgun (WGS) entry which is preliminary data.</text>
</comment>
<dbReference type="SMART" id="SM00382">
    <property type="entry name" value="AAA"/>
    <property type="match status" value="1"/>
</dbReference>
<sequence>MTDQAVDTDGVRVTGDAAVPDRFLGRTRELKELRADIERAGLDTLSGRKAPRARVLLIAGRPGSGRTTLAAELVRQVADRYPDGVLRTRLSEPDGTPVPVERAARELLDALQVPAPAGAAEDELTEALRAALTGRRAVLVLDDAADAEQVDALLPDSPDSLVVAVSEGPLTGISDVRPCTLGGLDTKSAVELLSRAAGSVRVTVDPRAAEGLAEQC</sequence>
<dbReference type="EMBL" id="JAAGMU010001410">
    <property type="protein sequence ID" value="NEC82920.1"/>
    <property type="molecule type" value="Genomic_DNA"/>
</dbReference>
<dbReference type="RefSeq" id="WP_164338077.1">
    <property type="nucleotide sequence ID" value="NZ_JAAGMU010001410.1"/>
</dbReference>
<accession>A0A6G3UA58</accession>
<gene>
    <name evidence="2" type="ORF">G3I38_27695</name>
</gene>
<name>A0A6G3UA58_9ACTN</name>
<dbReference type="PANTHER" id="PTHR47691:SF3">
    <property type="entry name" value="HTH-TYPE TRANSCRIPTIONAL REGULATOR RV0890C-RELATED"/>
    <property type="match status" value="1"/>
</dbReference>
<feature type="non-terminal residue" evidence="2">
    <location>
        <position position="216"/>
    </location>
</feature>
<dbReference type="GO" id="GO:0016887">
    <property type="term" value="F:ATP hydrolysis activity"/>
    <property type="evidence" value="ECO:0007669"/>
    <property type="project" value="InterPro"/>
</dbReference>
<evidence type="ECO:0000313" key="2">
    <source>
        <dbReference type="EMBL" id="NEC82920.1"/>
    </source>
</evidence>
<dbReference type="AlphaFoldDB" id="A0A6G3UA58"/>
<dbReference type="InterPro" id="IPR003593">
    <property type="entry name" value="AAA+_ATPase"/>
</dbReference>
<feature type="domain" description="AAA+ ATPase" evidence="1">
    <location>
        <begin position="52"/>
        <end position="207"/>
    </location>
</feature>
<dbReference type="SUPFAM" id="SSF52540">
    <property type="entry name" value="P-loop containing nucleoside triphosphate hydrolases"/>
    <property type="match status" value="1"/>
</dbReference>
<proteinExistence type="predicted"/>